<proteinExistence type="predicted"/>
<dbReference type="EMBL" id="CM023484">
    <property type="protein sequence ID" value="KAH6932465.1"/>
    <property type="molecule type" value="Genomic_DNA"/>
</dbReference>
<accession>A0ACB7SD20</accession>
<comment type="caution">
    <text evidence="1">The sequence shown here is derived from an EMBL/GenBank/DDBJ whole genome shotgun (WGS) entry which is preliminary data.</text>
</comment>
<keyword evidence="2" id="KW-1185">Reference proteome</keyword>
<name>A0ACB7SD20_HYAAI</name>
<evidence type="ECO:0000313" key="2">
    <source>
        <dbReference type="Proteomes" id="UP000821845"/>
    </source>
</evidence>
<evidence type="ECO:0000313" key="1">
    <source>
        <dbReference type="EMBL" id="KAH6932465.1"/>
    </source>
</evidence>
<dbReference type="Proteomes" id="UP000821845">
    <property type="component" value="Chromosome 4"/>
</dbReference>
<protein>
    <submittedName>
        <fullName evidence="1">Uncharacterized protein</fullName>
    </submittedName>
</protein>
<reference evidence="1" key="1">
    <citation type="submission" date="2020-05" db="EMBL/GenBank/DDBJ databases">
        <title>Large-scale comparative analyses of tick genomes elucidate their genetic diversity and vector capacities.</title>
        <authorList>
            <person name="Jia N."/>
            <person name="Wang J."/>
            <person name="Shi W."/>
            <person name="Du L."/>
            <person name="Sun Y."/>
            <person name="Zhan W."/>
            <person name="Jiang J."/>
            <person name="Wang Q."/>
            <person name="Zhang B."/>
            <person name="Ji P."/>
            <person name="Sakyi L.B."/>
            <person name="Cui X."/>
            <person name="Yuan T."/>
            <person name="Jiang B."/>
            <person name="Yang W."/>
            <person name="Lam T.T.-Y."/>
            <person name="Chang Q."/>
            <person name="Ding S."/>
            <person name="Wang X."/>
            <person name="Zhu J."/>
            <person name="Ruan X."/>
            <person name="Zhao L."/>
            <person name="Wei J."/>
            <person name="Que T."/>
            <person name="Du C."/>
            <person name="Cheng J."/>
            <person name="Dai P."/>
            <person name="Han X."/>
            <person name="Huang E."/>
            <person name="Gao Y."/>
            <person name="Liu J."/>
            <person name="Shao H."/>
            <person name="Ye R."/>
            <person name="Li L."/>
            <person name="Wei W."/>
            <person name="Wang X."/>
            <person name="Wang C."/>
            <person name="Yang T."/>
            <person name="Huo Q."/>
            <person name="Li W."/>
            <person name="Guo W."/>
            <person name="Chen H."/>
            <person name="Zhou L."/>
            <person name="Ni X."/>
            <person name="Tian J."/>
            <person name="Zhou Y."/>
            <person name="Sheng Y."/>
            <person name="Liu T."/>
            <person name="Pan Y."/>
            <person name="Xia L."/>
            <person name="Li J."/>
            <person name="Zhao F."/>
            <person name="Cao W."/>
        </authorList>
    </citation>
    <scope>NUCLEOTIDE SEQUENCE</scope>
    <source>
        <strain evidence="1">Hyas-2018</strain>
    </source>
</reference>
<gene>
    <name evidence="1" type="ORF">HPB50_006228</name>
</gene>
<organism evidence="1 2">
    <name type="scientific">Hyalomma asiaticum</name>
    <name type="common">Tick</name>
    <dbReference type="NCBI Taxonomy" id="266040"/>
    <lineage>
        <taxon>Eukaryota</taxon>
        <taxon>Metazoa</taxon>
        <taxon>Ecdysozoa</taxon>
        <taxon>Arthropoda</taxon>
        <taxon>Chelicerata</taxon>
        <taxon>Arachnida</taxon>
        <taxon>Acari</taxon>
        <taxon>Parasitiformes</taxon>
        <taxon>Ixodida</taxon>
        <taxon>Ixodoidea</taxon>
        <taxon>Ixodidae</taxon>
        <taxon>Hyalomminae</taxon>
        <taxon>Hyalomma</taxon>
    </lineage>
</organism>
<sequence length="103" mass="11518">MVAHLIEAKEAPLSRWKNGRLNQSLRERIGDFQRAMAEYFQTLEKQHTNEVSNVVGWQGRESGEELVNANELAHTRAQGLSEGGAARLGLETGLVREETLSPF</sequence>